<feature type="compositionally biased region" description="Low complexity" evidence="1">
    <location>
        <begin position="109"/>
        <end position="119"/>
    </location>
</feature>
<dbReference type="EMBL" id="CAJVPJ010001767">
    <property type="protein sequence ID" value="CAG8603066.1"/>
    <property type="molecule type" value="Genomic_DNA"/>
</dbReference>
<evidence type="ECO:0000313" key="2">
    <source>
        <dbReference type="EMBL" id="CAG8603066.1"/>
    </source>
</evidence>
<dbReference type="OrthoDB" id="10553411at2759"/>
<feature type="region of interest" description="Disordered" evidence="1">
    <location>
        <begin position="97"/>
        <end position="138"/>
    </location>
</feature>
<comment type="caution">
    <text evidence="2">The sequence shown here is derived from an EMBL/GenBank/DDBJ whole genome shotgun (WGS) entry which is preliminary data.</text>
</comment>
<feature type="compositionally biased region" description="Polar residues" evidence="1">
    <location>
        <begin position="97"/>
        <end position="108"/>
    </location>
</feature>
<organism evidence="2 3">
    <name type="scientific">Paraglomus occultum</name>
    <dbReference type="NCBI Taxonomy" id="144539"/>
    <lineage>
        <taxon>Eukaryota</taxon>
        <taxon>Fungi</taxon>
        <taxon>Fungi incertae sedis</taxon>
        <taxon>Mucoromycota</taxon>
        <taxon>Glomeromycotina</taxon>
        <taxon>Glomeromycetes</taxon>
        <taxon>Paraglomerales</taxon>
        <taxon>Paraglomeraceae</taxon>
        <taxon>Paraglomus</taxon>
    </lineage>
</organism>
<protein>
    <submittedName>
        <fullName evidence="2">1772_t:CDS:1</fullName>
    </submittedName>
</protein>
<name>A0A9N9GF24_9GLOM</name>
<reference evidence="2" key="1">
    <citation type="submission" date="2021-06" db="EMBL/GenBank/DDBJ databases">
        <authorList>
            <person name="Kallberg Y."/>
            <person name="Tangrot J."/>
            <person name="Rosling A."/>
        </authorList>
    </citation>
    <scope>NUCLEOTIDE SEQUENCE</scope>
    <source>
        <strain evidence="2">IA702</strain>
    </source>
</reference>
<proteinExistence type="predicted"/>
<sequence length="138" mass="15568">MDSINSNDIHFYQPHSQAFIPSCAQFLNNYNNGFTDGNGSLNTVYYEDVGNSENRVDYSTVNDNLGNPFSVSYLTPQTLVQPPSSSSVFQTNYNLNNYREPSSRYSLPQTSSQTQSTSTNYGLNNYREPSIRYPLSQT</sequence>
<keyword evidence="3" id="KW-1185">Reference proteome</keyword>
<gene>
    <name evidence="2" type="ORF">POCULU_LOCUS7567</name>
</gene>
<evidence type="ECO:0000256" key="1">
    <source>
        <dbReference type="SAM" id="MobiDB-lite"/>
    </source>
</evidence>
<feature type="non-terminal residue" evidence="2">
    <location>
        <position position="138"/>
    </location>
</feature>
<evidence type="ECO:0000313" key="3">
    <source>
        <dbReference type="Proteomes" id="UP000789572"/>
    </source>
</evidence>
<dbReference type="AlphaFoldDB" id="A0A9N9GF24"/>
<dbReference type="Proteomes" id="UP000789572">
    <property type="component" value="Unassembled WGS sequence"/>
</dbReference>
<accession>A0A9N9GF24</accession>